<evidence type="ECO:0000313" key="2">
    <source>
        <dbReference type="EMBL" id="KAK5984577.1"/>
    </source>
</evidence>
<accession>A0AAN8FU05</accession>
<reference evidence="2 3" key="1">
    <citation type="submission" date="2019-10" db="EMBL/GenBank/DDBJ databases">
        <title>Assembly and Annotation for the nematode Trichostrongylus colubriformis.</title>
        <authorList>
            <person name="Martin J."/>
        </authorList>
    </citation>
    <scope>NUCLEOTIDE SEQUENCE [LARGE SCALE GENOMIC DNA]</scope>
    <source>
        <strain evidence="2">G859</strain>
        <tissue evidence="2">Whole worm</tissue>
    </source>
</reference>
<name>A0AAN8FU05_TRICO</name>
<evidence type="ECO:0000313" key="3">
    <source>
        <dbReference type="Proteomes" id="UP001331761"/>
    </source>
</evidence>
<sequence>MIVLNFHRYLKKGAHNTLAHTCTNSLLLLRMDPMLPSPNRGRNYGQRTPWRGGQKWRGPNTNERQQYASPYQDIRSNPNGWSDPRYSFGRGAQQQSNRWHNRQSYGTPRGHASGSYNKRQFEQRTQEVDIRAYVIPAMTANPWKHLEEQRNTKDTSA</sequence>
<dbReference type="EMBL" id="WIXE01002707">
    <property type="protein sequence ID" value="KAK5984577.1"/>
    <property type="molecule type" value="Genomic_DNA"/>
</dbReference>
<comment type="caution">
    <text evidence="2">The sequence shown here is derived from an EMBL/GenBank/DDBJ whole genome shotgun (WGS) entry which is preliminary data.</text>
</comment>
<feature type="region of interest" description="Disordered" evidence="1">
    <location>
        <begin position="37"/>
        <end position="120"/>
    </location>
</feature>
<protein>
    <submittedName>
        <fullName evidence="2">Uncharacterized protein</fullName>
    </submittedName>
</protein>
<dbReference type="AlphaFoldDB" id="A0AAN8FU05"/>
<feature type="compositionally biased region" description="Polar residues" evidence="1">
    <location>
        <begin position="92"/>
        <end position="106"/>
    </location>
</feature>
<evidence type="ECO:0000256" key="1">
    <source>
        <dbReference type="SAM" id="MobiDB-lite"/>
    </source>
</evidence>
<proteinExistence type="predicted"/>
<feature type="compositionally biased region" description="Polar residues" evidence="1">
    <location>
        <begin position="59"/>
        <end position="80"/>
    </location>
</feature>
<gene>
    <name evidence="2" type="ORF">GCK32_003200</name>
</gene>
<keyword evidence="3" id="KW-1185">Reference proteome</keyword>
<organism evidence="2 3">
    <name type="scientific">Trichostrongylus colubriformis</name>
    <name type="common">Black scour worm</name>
    <dbReference type="NCBI Taxonomy" id="6319"/>
    <lineage>
        <taxon>Eukaryota</taxon>
        <taxon>Metazoa</taxon>
        <taxon>Ecdysozoa</taxon>
        <taxon>Nematoda</taxon>
        <taxon>Chromadorea</taxon>
        <taxon>Rhabditida</taxon>
        <taxon>Rhabditina</taxon>
        <taxon>Rhabditomorpha</taxon>
        <taxon>Strongyloidea</taxon>
        <taxon>Trichostrongylidae</taxon>
        <taxon>Trichostrongylus</taxon>
    </lineage>
</organism>
<dbReference type="Proteomes" id="UP001331761">
    <property type="component" value="Unassembled WGS sequence"/>
</dbReference>